<comment type="similarity">
    <text evidence="1">Belongs to the universal stress protein A family.</text>
</comment>
<dbReference type="EMBL" id="FUYN01000004">
    <property type="protein sequence ID" value="SKB55640.1"/>
    <property type="molecule type" value="Genomic_DNA"/>
</dbReference>
<dbReference type="PANTHER" id="PTHR46268:SF6">
    <property type="entry name" value="UNIVERSAL STRESS PROTEIN UP12"/>
    <property type="match status" value="1"/>
</dbReference>
<reference evidence="4" key="1">
    <citation type="submission" date="2017-02" db="EMBL/GenBank/DDBJ databases">
        <authorList>
            <person name="Varghese N."/>
            <person name="Submissions S."/>
        </authorList>
    </citation>
    <scope>NUCLEOTIDE SEQUENCE [LARGE SCALE GENOMIC DNA]</scope>
    <source>
        <strain evidence="4">ATCC 35199</strain>
    </source>
</reference>
<sequence length="141" mass="16083">MQKILLPVDIEKLSDKTFKITCDLVQKLDASLVILSVVPFSDKHSHPQLSNLLDMKDEHFVEYAEKIVKDIAERFKLKDIDAQTVLLKGNPADEIIRYSEEEQFDLVIMNTQNINSTKRFFVGSVTNKVVHNSNVPVLIIS</sequence>
<organism evidence="3 4">
    <name type="scientific">Acetoanaerobium noterae</name>
    <dbReference type="NCBI Taxonomy" id="745369"/>
    <lineage>
        <taxon>Bacteria</taxon>
        <taxon>Bacillati</taxon>
        <taxon>Bacillota</taxon>
        <taxon>Clostridia</taxon>
        <taxon>Peptostreptococcales</taxon>
        <taxon>Filifactoraceae</taxon>
        <taxon>Acetoanaerobium</taxon>
    </lineage>
</organism>
<dbReference type="Pfam" id="PF00582">
    <property type="entry name" value="Usp"/>
    <property type="match status" value="1"/>
</dbReference>
<evidence type="ECO:0000256" key="1">
    <source>
        <dbReference type="ARBA" id="ARBA00008791"/>
    </source>
</evidence>
<dbReference type="SUPFAM" id="SSF52402">
    <property type="entry name" value="Adenine nucleotide alpha hydrolases-like"/>
    <property type="match status" value="1"/>
</dbReference>
<protein>
    <submittedName>
        <fullName evidence="3">Nucleotide-binding universal stress protein, UspA family</fullName>
    </submittedName>
</protein>
<dbReference type="PANTHER" id="PTHR46268">
    <property type="entry name" value="STRESS RESPONSE PROTEIN NHAX"/>
    <property type="match status" value="1"/>
</dbReference>
<accession>A0A1T5C957</accession>
<evidence type="ECO:0000313" key="4">
    <source>
        <dbReference type="Proteomes" id="UP000243406"/>
    </source>
</evidence>
<dbReference type="OrthoDB" id="9794782at2"/>
<dbReference type="Proteomes" id="UP000243406">
    <property type="component" value="Unassembled WGS sequence"/>
</dbReference>
<keyword evidence="4" id="KW-1185">Reference proteome</keyword>
<dbReference type="InterPro" id="IPR014729">
    <property type="entry name" value="Rossmann-like_a/b/a_fold"/>
</dbReference>
<gene>
    <name evidence="3" type="ORF">SAMN02745120_2089</name>
</gene>
<dbReference type="PRINTS" id="PR01438">
    <property type="entry name" value="UNVRSLSTRESS"/>
</dbReference>
<evidence type="ECO:0000259" key="2">
    <source>
        <dbReference type="Pfam" id="PF00582"/>
    </source>
</evidence>
<evidence type="ECO:0000313" key="3">
    <source>
        <dbReference type="EMBL" id="SKB55640.1"/>
    </source>
</evidence>
<dbReference type="CDD" id="cd00293">
    <property type="entry name" value="USP-like"/>
    <property type="match status" value="1"/>
</dbReference>
<dbReference type="InterPro" id="IPR006015">
    <property type="entry name" value="Universal_stress_UspA"/>
</dbReference>
<dbReference type="RefSeq" id="WP_079589882.1">
    <property type="nucleotide sequence ID" value="NZ_FUYN01000004.1"/>
</dbReference>
<name>A0A1T5C957_9FIRM</name>
<dbReference type="Gene3D" id="3.40.50.620">
    <property type="entry name" value="HUPs"/>
    <property type="match status" value="1"/>
</dbReference>
<proteinExistence type="inferred from homology"/>
<dbReference type="InterPro" id="IPR006016">
    <property type="entry name" value="UspA"/>
</dbReference>
<dbReference type="AlphaFoldDB" id="A0A1T5C957"/>
<feature type="domain" description="UspA" evidence="2">
    <location>
        <begin position="1"/>
        <end position="140"/>
    </location>
</feature>